<dbReference type="AlphaFoldDB" id="M3VHG2"/>
<comment type="caution">
    <text evidence="2">The sequence shown here is derived from an EMBL/GenBank/DDBJ whole genome shotgun (WGS) entry which is preliminary data.</text>
</comment>
<accession>M3VHG2</accession>
<name>M3VHG2_GORML</name>
<dbReference type="InterPro" id="IPR025349">
    <property type="entry name" value="DUF4253"/>
</dbReference>
<evidence type="ECO:0000259" key="1">
    <source>
        <dbReference type="Pfam" id="PF14062"/>
    </source>
</evidence>
<proteinExistence type="predicted"/>
<dbReference type="Proteomes" id="UP000035009">
    <property type="component" value="Unassembled WGS sequence"/>
</dbReference>
<keyword evidence="3" id="KW-1185">Reference proteome</keyword>
<dbReference type="Pfam" id="PF14062">
    <property type="entry name" value="DUF4253"/>
    <property type="match status" value="1"/>
</dbReference>
<sequence length="299" mass="33261">MDEFVDGVVLWADHCGTSADLDRLDLPGGQRFSRDTMYGARDFWIAEPGAPADPALWARALVAFSTSGYWPLLVPDDVVPDDIGGQEWFSNDWGPAGKADPAYLAHGADGPFSVIDEPFLAEWEATHTKWRRWDSDAGGKLVSEQDFLTEFLTGALDVVPSHFHHASPQATRSRLEPVSMLLSMPQSRIVLVPTTDPSMVPMVLDWGIANEELSPGRFASALRSWHRRFGVVLTSMQWSFTHLQCPAPPTSDLALDRLALELAVWATDSFWQGGITARDGRVKFPRAVVSEPEWTIWWD</sequence>
<evidence type="ECO:0000313" key="3">
    <source>
        <dbReference type="Proteomes" id="UP000035009"/>
    </source>
</evidence>
<evidence type="ECO:0000313" key="2">
    <source>
        <dbReference type="EMBL" id="GAC81919.1"/>
    </source>
</evidence>
<reference evidence="2 3" key="1">
    <citation type="submission" date="2013-02" db="EMBL/GenBank/DDBJ databases">
        <title>Whole genome shotgun sequence of Gordonia malaquae NBRC 108250.</title>
        <authorList>
            <person name="Yoshida I."/>
            <person name="Hosoyama A."/>
            <person name="Tsuchikane K."/>
            <person name="Ando Y."/>
            <person name="Baba S."/>
            <person name="Ohji S."/>
            <person name="Hamada M."/>
            <person name="Tamura T."/>
            <person name="Yamazoe A."/>
            <person name="Yamazaki S."/>
            <person name="Fujita N."/>
        </authorList>
    </citation>
    <scope>NUCLEOTIDE SEQUENCE [LARGE SCALE GENOMIC DNA]</scope>
    <source>
        <strain evidence="2 3">NBRC 108250</strain>
    </source>
</reference>
<dbReference type="EMBL" id="BAOP01000051">
    <property type="protein sequence ID" value="GAC81919.1"/>
    <property type="molecule type" value="Genomic_DNA"/>
</dbReference>
<feature type="domain" description="DUF4253" evidence="1">
    <location>
        <begin position="188"/>
        <end position="299"/>
    </location>
</feature>
<organism evidence="2 3">
    <name type="scientific">Gordonia malaquae NBRC 108250</name>
    <dbReference type="NCBI Taxonomy" id="1223542"/>
    <lineage>
        <taxon>Bacteria</taxon>
        <taxon>Bacillati</taxon>
        <taxon>Actinomycetota</taxon>
        <taxon>Actinomycetes</taxon>
        <taxon>Mycobacteriales</taxon>
        <taxon>Gordoniaceae</taxon>
        <taxon>Gordonia</taxon>
    </lineage>
</organism>
<protein>
    <recommendedName>
        <fullName evidence="1">DUF4253 domain-containing protein</fullName>
    </recommendedName>
</protein>
<dbReference type="eggNOG" id="ENOG50320IS">
    <property type="taxonomic scope" value="Bacteria"/>
</dbReference>
<gene>
    <name evidence="2" type="ORF">GM1_051_00110</name>
</gene>